<evidence type="ECO:0000256" key="1">
    <source>
        <dbReference type="ARBA" id="ARBA00022814"/>
    </source>
</evidence>
<sequence>MVAGTVAKMMTSSMEAELGERSLRKLERDDAVRRMRRDEQGALASDTESDTACWYVAVVHPGHEQETEAALKAIGAEALVPMRRGKRRKRRGKLLPPQDEVLMTGYVLVRFVSTAKALRGLLRQEHVTAILGGWETPYALKADAIAALLRKADNGAFDYERQSDVLVVAGDRVTVEDGIFAGQVGTVVTPNTTGKGDVVIEVDLFGRMTPMVVPLASISKV</sequence>
<dbReference type="PANTHER" id="PTHR30265">
    <property type="entry name" value="RHO-INTERACTING TRANSCRIPTION TERMINATION FACTOR NUSG"/>
    <property type="match status" value="1"/>
</dbReference>
<dbReference type="InterPro" id="IPR014722">
    <property type="entry name" value="Rib_uL2_dom2"/>
</dbReference>
<reference evidence="5 6" key="1">
    <citation type="journal article" date="2015" name="Genome Announc.">
        <title>Complete genome sequence of Martelella endophytica YC6887, which has antifungal activity associated with a halophyte.</title>
        <authorList>
            <person name="Khan A."/>
            <person name="Khan H."/>
            <person name="Chung E.J."/>
            <person name="Hossain M.T."/>
            <person name="Chung Y.R."/>
        </authorList>
    </citation>
    <scope>NUCLEOTIDE SEQUENCE [LARGE SCALE GENOMIC DNA]</scope>
    <source>
        <strain evidence="5">YC6887</strain>
    </source>
</reference>
<evidence type="ECO:0000259" key="4">
    <source>
        <dbReference type="Pfam" id="PF02357"/>
    </source>
</evidence>
<dbReference type="Gene3D" id="3.30.70.940">
    <property type="entry name" value="NusG, N-terminal domain"/>
    <property type="match status" value="1"/>
</dbReference>
<dbReference type="STRING" id="1486262.TM49_16875"/>
<dbReference type="KEGG" id="mey:TM49_16875"/>
<dbReference type="Pfam" id="PF02357">
    <property type="entry name" value="NusG"/>
    <property type="match status" value="1"/>
</dbReference>
<dbReference type="SUPFAM" id="SSF50104">
    <property type="entry name" value="Translation proteins SH3-like domain"/>
    <property type="match status" value="1"/>
</dbReference>
<gene>
    <name evidence="5" type="ORF">TM49_16875</name>
</gene>
<dbReference type="GO" id="GO:0006354">
    <property type="term" value="P:DNA-templated transcription elongation"/>
    <property type="evidence" value="ECO:0007669"/>
    <property type="project" value="InterPro"/>
</dbReference>
<name>A0A0D5LUE7_MAREN</name>
<keyword evidence="2" id="KW-0805">Transcription regulation</keyword>
<evidence type="ECO:0000313" key="6">
    <source>
        <dbReference type="Proteomes" id="UP000032611"/>
    </source>
</evidence>
<dbReference type="EMBL" id="CP010803">
    <property type="protein sequence ID" value="AJY46978.1"/>
    <property type="molecule type" value="Genomic_DNA"/>
</dbReference>
<accession>A0A0D5LUE7</accession>
<protein>
    <recommendedName>
        <fullName evidence="4">NusG-like N-terminal domain-containing protein</fullName>
    </recommendedName>
</protein>
<keyword evidence="6" id="KW-1185">Reference proteome</keyword>
<dbReference type="PANTHER" id="PTHR30265:SF4">
    <property type="entry name" value="KOW MOTIF FAMILY PROTEIN, EXPRESSED"/>
    <property type="match status" value="1"/>
</dbReference>
<proteinExistence type="predicted"/>
<dbReference type="PATRIC" id="fig|1486262.3.peg.3491"/>
<dbReference type="SUPFAM" id="SSF82679">
    <property type="entry name" value="N-utilization substance G protein NusG, N-terminal domain"/>
    <property type="match status" value="1"/>
</dbReference>
<dbReference type="InterPro" id="IPR043425">
    <property type="entry name" value="NusG-like"/>
</dbReference>
<feature type="domain" description="NusG-like N-terminal" evidence="4">
    <location>
        <begin position="53"/>
        <end position="148"/>
    </location>
</feature>
<dbReference type="InterPro" id="IPR008991">
    <property type="entry name" value="Translation_prot_SH3-like_sf"/>
</dbReference>
<dbReference type="InterPro" id="IPR006645">
    <property type="entry name" value="NGN-like_dom"/>
</dbReference>
<dbReference type="HOGENOM" id="CLU_108938_0_0_5"/>
<dbReference type="Gene3D" id="2.30.30.30">
    <property type="match status" value="1"/>
</dbReference>
<evidence type="ECO:0000256" key="2">
    <source>
        <dbReference type="ARBA" id="ARBA00023015"/>
    </source>
</evidence>
<dbReference type="CDD" id="cd06091">
    <property type="entry name" value="KOW_NusG"/>
    <property type="match status" value="1"/>
</dbReference>
<evidence type="ECO:0000313" key="5">
    <source>
        <dbReference type="EMBL" id="AJY46978.1"/>
    </source>
</evidence>
<dbReference type="InterPro" id="IPR036735">
    <property type="entry name" value="NGN_dom_sf"/>
</dbReference>
<dbReference type="Proteomes" id="UP000032611">
    <property type="component" value="Chromosome"/>
</dbReference>
<keyword evidence="1" id="KW-0889">Transcription antitermination</keyword>
<keyword evidence="3" id="KW-0804">Transcription</keyword>
<dbReference type="GO" id="GO:0031564">
    <property type="term" value="P:transcription antitermination"/>
    <property type="evidence" value="ECO:0007669"/>
    <property type="project" value="UniProtKB-KW"/>
</dbReference>
<organism evidence="5 6">
    <name type="scientific">Martelella endophytica</name>
    <dbReference type="NCBI Taxonomy" id="1486262"/>
    <lineage>
        <taxon>Bacteria</taxon>
        <taxon>Pseudomonadati</taxon>
        <taxon>Pseudomonadota</taxon>
        <taxon>Alphaproteobacteria</taxon>
        <taxon>Hyphomicrobiales</taxon>
        <taxon>Aurantimonadaceae</taxon>
        <taxon>Martelella</taxon>
    </lineage>
</organism>
<evidence type="ECO:0000256" key="3">
    <source>
        <dbReference type="ARBA" id="ARBA00023163"/>
    </source>
</evidence>
<dbReference type="AlphaFoldDB" id="A0A0D5LUE7"/>